<dbReference type="Proteomes" id="UP000229098">
    <property type="component" value="Unassembled WGS sequence"/>
</dbReference>
<dbReference type="EMBL" id="PFEF01000008">
    <property type="protein sequence ID" value="PJE64246.1"/>
    <property type="molecule type" value="Genomic_DNA"/>
</dbReference>
<dbReference type="InterPro" id="IPR009061">
    <property type="entry name" value="DNA-bd_dom_put_sf"/>
</dbReference>
<dbReference type="PROSITE" id="PS50937">
    <property type="entry name" value="HTH_MERR_2"/>
    <property type="match status" value="1"/>
</dbReference>
<name>A0A2M8KWF4_9BACT</name>
<evidence type="ECO:0000313" key="2">
    <source>
        <dbReference type="EMBL" id="PJE64246.1"/>
    </source>
</evidence>
<dbReference type="GO" id="GO:0003677">
    <property type="term" value="F:DNA binding"/>
    <property type="evidence" value="ECO:0007669"/>
    <property type="project" value="UniProtKB-KW"/>
</dbReference>
<feature type="domain" description="HTH merR-type" evidence="1">
    <location>
        <begin position="14"/>
        <end position="63"/>
    </location>
</feature>
<reference evidence="3" key="1">
    <citation type="submission" date="2017-09" db="EMBL/GenBank/DDBJ databases">
        <title>Depth-based differentiation of microbial function through sediment-hosted aquifers and enrichment of novel symbionts in the deep terrestrial subsurface.</title>
        <authorList>
            <person name="Probst A.J."/>
            <person name="Ladd B."/>
            <person name="Jarett J.K."/>
            <person name="Geller-Mcgrath D.E."/>
            <person name="Sieber C.M.K."/>
            <person name="Emerson J.B."/>
            <person name="Anantharaman K."/>
            <person name="Thomas B.C."/>
            <person name="Malmstrom R."/>
            <person name="Stieglmeier M."/>
            <person name="Klingl A."/>
            <person name="Woyke T."/>
            <person name="Ryan C.M."/>
            <person name="Banfield J.F."/>
        </authorList>
    </citation>
    <scope>NUCLEOTIDE SEQUENCE [LARGE SCALE GENOMIC DNA]</scope>
</reference>
<protein>
    <submittedName>
        <fullName evidence="2">DNA-binding protein</fullName>
    </submittedName>
</protein>
<dbReference type="Pfam" id="PF12728">
    <property type="entry name" value="HTH_17"/>
    <property type="match status" value="1"/>
</dbReference>
<proteinExistence type="predicted"/>
<gene>
    <name evidence="2" type="ORF">COU90_04060</name>
</gene>
<comment type="caution">
    <text evidence="2">The sequence shown here is derived from an EMBL/GenBank/DDBJ whole genome shotgun (WGS) entry which is preliminary data.</text>
</comment>
<dbReference type="SUPFAM" id="SSF46955">
    <property type="entry name" value="Putative DNA-binding domain"/>
    <property type="match status" value="1"/>
</dbReference>
<organism evidence="2 3">
    <name type="scientific">Candidatus Ryanbacteria bacterium CG10_big_fil_rev_8_21_14_0_10_43_42</name>
    <dbReference type="NCBI Taxonomy" id="1974864"/>
    <lineage>
        <taxon>Bacteria</taxon>
        <taxon>Candidatus Ryaniibacteriota</taxon>
    </lineage>
</organism>
<keyword evidence="2" id="KW-0238">DNA-binding</keyword>
<dbReference type="AlphaFoldDB" id="A0A2M8KWF4"/>
<evidence type="ECO:0000259" key="1">
    <source>
        <dbReference type="PROSITE" id="PS50937"/>
    </source>
</evidence>
<sequence>MKKQQDNFKDLPLILSLRQVSEILSVHPNTLRNWDNRGILRAIRYGTRGDRRYRKVDIEHFLK</sequence>
<accession>A0A2M8KWF4</accession>
<evidence type="ECO:0000313" key="3">
    <source>
        <dbReference type="Proteomes" id="UP000229098"/>
    </source>
</evidence>
<dbReference type="InterPro" id="IPR041657">
    <property type="entry name" value="HTH_17"/>
</dbReference>
<dbReference type="InterPro" id="IPR000551">
    <property type="entry name" value="MerR-type_HTH_dom"/>
</dbReference>
<dbReference type="Gene3D" id="1.10.1660.10">
    <property type="match status" value="1"/>
</dbReference>
<dbReference type="GO" id="GO:0006355">
    <property type="term" value="P:regulation of DNA-templated transcription"/>
    <property type="evidence" value="ECO:0007669"/>
    <property type="project" value="InterPro"/>
</dbReference>